<dbReference type="Gene3D" id="3.30.420.40">
    <property type="match status" value="1"/>
</dbReference>
<protein>
    <submittedName>
        <fullName evidence="1">Actin-related protein 3</fullName>
    </submittedName>
</protein>
<dbReference type="STRING" id="157652.A0A371F1Y6"/>
<keyword evidence="2" id="KW-1185">Reference proteome</keyword>
<name>A0A371F1Y6_MUCPR</name>
<proteinExistence type="predicted"/>
<reference evidence="1" key="1">
    <citation type="submission" date="2018-05" db="EMBL/GenBank/DDBJ databases">
        <title>Draft genome of Mucuna pruriens seed.</title>
        <authorList>
            <person name="Nnadi N.E."/>
            <person name="Vos R."/>
            <person name="Hasami M.H."/>
            <person name="Devisetty U.K."/>
            <person name="Aguiy J.C."/>
        </authorList>
    </citation>
    <scope>NUCLEOTIDE SEQUENCE [LARGE SCALE GENOMIC DNA]</scope>
    <source>
        <strain evidence="1">JCA_2017</strain>
    </source>
</reference>
<organism evidence="1 2">
    <name type="scientific">Mucuna pruriens</name>
    <name type="common">Velvet bean</name>
    <name type="synonym">Dolichos pruriens</name>
    <dbReference type="NCBI Taxonomy" id="157652"/>
    <lineage>
        <taxon>Eukaryota</taxon>
        <taxon>Viridiplantae</taxon>
        <taxon>Streptophyta</taxon>
        <taxon>Embryophyta</taxon>
        <taxon>Tracheophyta</taxon>
        <taxon>Spermatophyta</taxon>
        <taxon>Magnoliopsida</taxon>
        <taxon>eudicotyledons</taxon>
        <taxon>Gunneridae</taxon>
        <taxon>Pentapetalae</taxon>
        <taxon>rosids</taxon>
        <taxon>fabids</taxon>
        <taxon>Fabales</taxon>
        <taxon>Fabaceae</taxon>
        <taxon>Papilionoideae</taxon>
        <taxon>50 kb inversion clade</taxon>
        <taxon>NPAAA clade</taxon>
        <taxon>indigoferoid/millettioid clade</taxon>
        <taxon>Phaseoleae</taxon>
        <taxon>Mucuna</taxon>
    </lineage>
</organism>
<dbReference type="Proteomes" id="UP000257109">
    <property type="component" value="Unassembled WGS sequence"/>
</dbReference>
<evidence type="ECO:0000313" key="2">
    <source>
        <dbReference type="Proteomes" id="UP000257109"/>
    </source>
</evidence>
<dbReference type="EMBL" id="QJKJ01010965">
    <property type="protein sequence ID" value="RDX72309.1"/>
    <property type="molecule type" value="Genomic_DNA"/>
</dbReference>
<dbReference type="AlphaFoldDB" id="A0A371F1Y6"/>
<comment type="caution">
    <text evidence="1">The sequence shown here is derived from an EMBL/GenBank/DDBJ whole genome shotgun (WGS) entry which is preliminary data.</text>
</comment>
<sequence>MVAECEMMSGQQYFSSGWTHLTQLGCHGEVLAAVHIQLFEYTGEIMFETFNVPRLYIAVNFVLALATG</sequence>
<accession>A0A371F1Y6</accession>
<gene>
    <name evidence="1" type="primary">ARP3</name>
    <name evidence="1" type="ORF">CR513_48230</name>
</gene>
<dbReference type="OrthoDB" id="10546703at2759"/>
<evidence type="ECO:0000313" key="1">
    <source>
        <dbReference type="EMBL" id="RDX72309.1"/>
    </source>
</evidence>
<feature type="non-terminal residue" evidence="1">
    <location>
        <position position="1"/>
    </location>
</feature>